<organism evidence="2">
    <name type="scientific">mine drainage metagenome</name>
    <dbReference type="NCBI Taxonomy" id="410659"/>
    <lineage>
        <taxon>unclassified sequences</taxon>
        <taxon>metagenomes</taxon>
        <taxon>ecological metagenomes</taxon>
    </lineage>
</organism>
<sequence length="838" mass="94510">MKVSRDTLLTDLKERQALAGGYTGTDIAHLSQKYGVTRQAIRQRIRRLQREDPAFRGLRYLSQRAVPAKVAVDDYDIVHDLLREASLAPPSTLVARLNEERALRGLLPLPERTAYRLFEQLGVGLERDRSDPLSWFRSQRIPVAPTYDLMAARASLDSNYAYSGLTSFYGLILERGLDHLRTTETHFASLYPGVSPLAHYAAIRPRANALPGFLAALDSGRAPAHQAKLVFELQALHLVEFSDFLLTQLRFRQGRIQQRLNSRFQKRCNELRSGRLEGIRGRARTELDHPGGDLRPFVEKLANDPLQEEDQARALLRLGETARYQDLREALSQLTRGFHPEEVVAHTARTIWLLRLARGEKTWEDVPLEDRPCLGKNRRLLEVVESSKREALLSTLLTERLLDALARGKLTLTRSWEFQDLGRLVAEVPLPEREAEWPLPPSTLQTLLDGTLPLDISPLQQVGARPPPPEDDADELDEGEGVERERFTPWAREVLREVRARNPGWLEEHRRVLGEGWQGAFRFDMTEEEFADKLVLAIGALGRNCRVRDDRALRSLDTFLQKYVTEATLDLLLRDCHRAIFQVTGLREGTLLTDTMGMEGRRTHVRATLHPRYGTLGFADMRGVGVRLVPLYSLPCPSYETEAQHAVEMVARANRVLDGTLRLYAGNGHTVSKVSAGLLLGAFGVISAGHVPRAPDPPRPGQVEYLREHLGLANCAFLLVQRRPELGRLFSSRSHVLVNDVNVRSLIESIGRLVIRRVKATGYDSRAPQPHIEASNHQKRRVMIMERGVTRAEPHRQGLHMMAGELILAFGAVRSALRGEVVPYPTSELNRVALFQPL</sequence>
<comment type="caution">
    <text evidence="2">The sequence shown here is derived from an EMBL/GenBank/DDBJ whole genome shotgun (WGS) entry which is preliminary data.</text>
</comment>
<accession>T1C6I1</accession>
<evidence type="ECO:0000256" key="1">
    <source>
        <dbReference type="SAM" id="MobiDB-lite"/>
    </source>
</evidence>
<reference evidence="2" key="2">
    <citation type="journal article" date="2014" name="ISME J.">
        <title>Microbial stratification in low pH oxic and suboxic macroscopic growths along an acid mine drainage.</title>
        <authorList>
            <person name="Mendez-Garcia C."/>
            <person name="Mesa V."/>
            <person name="Sprenger R.R."/>
            <person name="Richter M."/>
            <person name="Diez M.S."/>
            <person name="Solano J."/>
            <person name="Bargiela R."/>
            <person name="Golyshina O.V."/>
            <person name="Manteca A."/>
            <person name="Ramos J.L."/>
            <person name="Gallego J.R."/>
            <person name="Llorente I."/>
            <person name="Martins Dos Santos V.A."/>
            <person name="Jensen O.N."/>
            <person name="Pelaez A.I."/>
            <person name="Sanchez J."/>
            <person name="Ferrer M."/>
        </authorList>
    </citation>
    <scope>NUCLEOTIDE SEQUENCE</scope>
</reference>
<reference evidence="2" key="1">
    <citation type="submission" date="2013-08" db="EMBL/GenBank/DDBJ databases">
        <authorList>
            <person name="Mendez C."/>
            <person name="Richter M."/>
            <person name="Ferrer M."/>
            <person name="Sanchez J."/>
        </authorList>
    </citation>
    <scope>NUCLEOTIDE SEQUENCE</scope>
</reference>
<proteinExistence type="predicted"/>
<protein>
    <submittedName>
        <fullName evidence="2">Uncharacterized protein</fullName>
    </submittedName>
</protein>
<feature type="compositionally biased region" description="Acidic residues" evidence="1">
    <location>
        <begin position="469"/>
        <end position="480"/>
    </location>
</feature>
<gene>
    <name evidence="2" type="ORF">B1B_00965</name>
</gene>
<dbReference type="EMBL" id="AUZY01000708">
    <property type="protein sequence ID" value="EQD77622.1"/>
    <property type="molecule type" value="Genomic_DNA"/>
</dbReference>
<feature type="region of interest" description="Disordered" evidence="1">
    <location>
        <begin position="457"/>
        <end position="482"/>
    </location>
</feature>
<dbReference type="AlphaFoldDB" id="T1C6I1"/>
<evidence type="ECO:0000313" key="2">
    <source>
        <dbReference type="EMBL" id="EQD77622.1"/>
    </source>
</evidence>
<name>T1C6I1_9ZZZZ</name>